<sequence length="885" mass="101536">MSQRSPCSFCRENILRAHCSWDYHHQSYFSLKTSALRQCVFCTILLEDVQQHRPKLDSFTLTNNSAEQTVRQWLHGDMKKTGKLAPLHASPISLYRWSTRSLGRTREGKHSIAITFRVIPRPSGTDGDSQPQDEAMTFGLPERTFYCFPETDLEPLLIPADLGASTNPEANDGYQIKKWIRDCSINHKNCPKRAGAGKKWVPTRLLAIGGKREGESIRVVDTRSANIKGPYVTLSHCWGPSPEKRKDTLTAQSWKEFTSVGVPWSYLSNNFRQAIEVARFLEIDYIWIDSLCIIQGDVKDWMNEGTLMHKVYRNSYCNIAAADAANSKEGLFRKRVPQEVTPARFEGDGASPIFGRQKWRIMRADVWEHDLLSRPLYKRGWVFQERMLAPRILHFCQHQIFWDCAEISACESLPGGLPLPLDQLSSIDRHWRGRLQEGGSNSSLMLSATNDDSPEDFWKAAVAAYTSLDLTKQIDKRLAVWGIAKLVRDSLDEEYAVGMWSSFLEEQLAWKVADHAVSQRPEDLRVNPSWSWVSVNGRIVIQDRAGRWDRAYRVRNHEGQPLVFDTTGEMVRPKFPRQTSGDRDQDIANMSKDLELIDERRRKSSASSRHNSQPELPTSRHNSQVSMGRMNSDKGLLFAYERSSPRPTLRKAWSWKPINYSITTPKPTEPLLIYPFSAWCANVLRLVHRLITWLWCLTILGISALRPLISRTQCTRLTPNSGLKRSVPDSKDIEPELSDKKIAVQGYIHQAKLKWSSERGEYLLLPYIATEQQSQELIIEAYPDTAEDVKNETILYIVLALSRRSEKHGIIHLNSTPGLDAKIWYEGHGIMLRYSGVGEDYFRIGALHVRQLDVEMWRHMQTTSWKPNELPSNLDDWKGEKFWIV</sequence>
<proteinExistence type="predicted"/>
<organism evidence="3 4">
    <name type="scientific">Plenodomus tracheiphilus IPT5</name>
    <dbReference type="NCBI Taxonomy" id="1408161"/>
    <lineage>
        <taxon>Eukaryota</taxon>
        <taxon>Fungi</taxon>
        <taxon>Dikarya</taxon>
        <taxon>Ascomycota</taxon>
        <taxon>Pezizomycotina</taxon>
        <taxon>Dothideomycetes</taxon>
        <taxon>Pleosporomycetidae</taxon>
        <taxon>Pleosporales</taxon>
        <taxon>Pleosporineae</taxon>
        <taxon>Leptosphaeriaceae</taxon>
        <taxon>Plenodomus</taxon>
    </lineage>
</organism>
<dbReference type="InterPro" id="IPR010730">
    <property type="entry name" value="HET"/>
</dbReference>
<dbReference type="Pfam" id="PF06985">
    <property type="entry name" value="HET"/>
    <property type="match status" value="1"/>
</dbReference>
<accession>A0A6A7BMH1</accession>
<dbReference type="OrthoDB" id="5362512at2759"/>
<dbReference type="AlphaFoldDB" id="A0A6A7BMH1"/>
<dbReference type="EMBL" id="MU006290">
    <property type="protein sequence ID" value="KAF2855715.1"/>
    <property type="molecule type" value="Genomic_DNA"/>
</dbReference>
<dbReference type="PANTHER" id="PTHR33112">
    <property type="entry name" value="DOMAIN PROTEIN, PUTATIVE-RELATED"/>
    <property type="match status" value="1"/>
</dbReference>
<feature type="compositionally biased region" description="Basic and acidic residues" evidence="1">
    <location>
        <begin position="580"/>
        <end position="601"/>
    </location>
</feature>
<feature type="compositionally biased region" description="Polar residues" evidence="1">
    <location>
        <begin position="605"/>
        <end position="626"/>
    </location>
</feature>
<gene>
    <name evidence="3" type="ORF">T440DRAFT_385745</name>
</gene>
<evidence type="ECO:0000256" key="1">
    <source>
        <dbReference type="SAM" id="MobiDB-lite"/>
    </source>
</evidence>
<dbReference type="Proteomes" id="UP000799423">
    <property type="component" value="Unassembled WGS sequence"/>
</dbReference>
<dbReference type="PANTHER" id="PTHR33112:SF10">
    <property type="entry name" value="TOL"/>
    <property type="match status" value="1"/>
</dbReference>
<evidence type="ECO:0000313" key="4">
    <source>
        <dbReference type="Proteomes" id="UP000799423"/>
    </source>
</evidence>
<evidence type="ECO:0000259" key="2">
    <source>
        <dbReference type="Pfam" id="PF06985"/>
    </source>
</evidence>
<name>A0A6A7BMH1_9PLEO</name>
<evidence type="ECO:0000313" key="3">
    <source>
        <dbReference type="EMBL" id="KAF2855715.1"/>
    </source>
</evidence>
<feature type="region of interest" description="Disordered" evidence="1">
    <location>
        <begin position="565"/>
        <end position="628"/>
    </location>
</feature>
<feature type="domain" description="Heterokaryon incompatibility" evidence="2">
    <location>
        <begin position="231"/>
        <end position="385"/>
    </location>
</feature>
<reference evidence="3" key="1">
    <citation type="submission" date="2020-01" db="EMBL/GenBank/DDBJ databases">
        <authorList>
            <consortium name="DOE Joint Genome Institute"/>
            <person name="Haridas S."/>
            <person name="Albert R."/>
            <person name="Binder M."/>
            <person name="Bloem J."/>
            <person name="Labutti K."/>
            <person name="Salamov A."/>
            <person name="Andreopoulos B."/>
            <person name="Baker S.E."/>
            <person name="Barry K."/>
            <person name="Bills G."/>
            <person name="Bluhm B.H."/>
            <person name="Cannon C."/>
            <person name="Castanera R."/>
            <person name="Culley D.E."/>
            <person name="Daum C."/>
            <person name="Ezra D."/>
            <person name="Gonzalez J.B."/>
            <person name="Henrissat B."/>
            <person name="Kuo A."/>
            <person name="Liang C."/>
            <person name="Lipzen A."/>
            <person name="Lutzoni F."/>
            <person name="Magnuson J."/>
            <person name="Mondo S."/>
            <person name="Nolan M."/>
            <person name="Ohm R."/>
            <person name="Pangilinan J."/>
            <person name="Park H.-J."/>
            <person name="Ramirez L."/>
            <person name="Alfaro M."/>
            <person name="Sun H."/>
            <person name="Tritt A."/>
            <person name="Yoshinaga Y."/>
            <person name="Zwiers L.-H."/>
            <person name="Turgeon B.G."/>
            <person name="Goodwin S.B."/>
            <person name="Spatafora J.W."/>
            <person name="Crous P.W."/>
            <person name="Grigoriev I.V."/>
        </authorList>
    </citation>
    <scope>NUCLEOTIDE SEQUENCE</scope>
    <source>
        <strain evidence="3">IPT5</strain>
    </source>
</reference>
<keyword evidence="4" id="KW-1185">Reference proteome</keyword>
<protein>
    <submittedName>
        <fullName evidence="3">HET-domain-containing protein</fullName>
    </submittedName>
</protein>